<keyword evidence="3" id="KW-1185">Reference proteome</keyword>
<dbReference type="EMBL" id="CP031933">
    <property type="protein sequence ID" value="AYE37901.1"/>
    <property type="molecule type" value="Genomic_DNA"/>
</dbReference>
<dbReference type="RefSeq" id="WP_120142148.1">
    <property type="nucleotide sequence ID" value="NZ_CP031933.2"/>
</dbReference>
<dbReference type="OrthoDB" id="7626281at2"/>
<accession>A0A386PQ10</accession>
<evidence type="ECO:0000313" key="3">
    <source>
        <dbReference type="Proteomes" id="UP000267208"/>
    </source>
</evidence>
<dbReference type="AlphaFoldDB" id="A0A386PQ10"/>
<evidence type="ECO:0000313" key="2">
    <source>
        <dbReference type="EMBL" id="AYE37901.1"/>
    </source>
</evidence>
<dbReference type="KEGG" id="lzh:D1B17_04355"/>
<protein>
    <submittedName>
        <fullName evidence="2">Uncharacterized protein</fullName>
    </submittedName>
</protein>
<keyword evidence="1" id="KW-0812">Transmembrane</keyword>
<name>A0A386PQ10_9LACO</name>
<feature type="transmembrane region" description="Helical" evidence="1">
    <location>
        <begin position="17"/>
        <end position="40"/>
    </location>
</feature>
<organism evidence="2 3">
    <name type="scientific">Companilactobacillus zhachilii</name>
    <dbReference type="NCBI Taxonomy" id="2304606"/>
    <lineage>
        <taxon>Bacteria</taxon>
        <taxon>Bacillati</taxon>
        <taxon>Bacillota</taxon>
        <taxon>Bacilli</taxon>
        <taxon>Lactobacillales</taxon>
        <taxon>Lactobacillaceae</taxon>
        <taxon>Companilactobacillus</taxon>
    </lineage>
</organism>
<dbReference type="Proteomes" id="UP000267208">
    <property type="component" value="Chromosome"/>
</dbReference>
<evidence type="ECO:0000256" key="1">
    <source>
        <dbReference type="SAM" id="Phobius"/>
    </source>
</evidence>
<sequence>MQRADFSKSRFDPLISITLYVLAILSSLFFVPLGAIFLLARISFHFVVYLHLSNALGQK</sequence>
<proteinExistence type="predicted"/>
<keyword evidence="1" id="KW-0472">Membrane</keyword>
<reference evidence="3" key="1">
    <citation type="submission" date="2018-08" db="EMBL/GenBank/DDBJ databases">
        <title>Genome of Lactobacillus sp. HBUAS52074.</title>
        <authorList>
            <person name="Guo Z."/>
            <person name="Zhang Z.D."/>
        </authorList>
    </citation>
    <scope>NUCLEOTIDE SEQUENCE [LARGE SCALE GENOMIC DNA]</scope>
    <source>
        <strain evidence="3">HBUAS52074</strain>
    </source>
</reference>
<gene>
    <name evidence="2" type="ORF">D1B17_04355</name>
</gene>
<keyword evidence="1" id="KW-1133">Transmembrane helix</keyword>